<gene>
    <name evidence="1" type="ORF">J4415_03825</name>
</gene>
<protein>
    <submittedName>
        <fullName evidence="1">Uncharacterized protein</fullName>
    </submittedName>
</protein>
<dbReference type="EMBL" id="JAGVWD010000062">
    <property type="protein sequence ID" value="MBS3057727.1"/>
    <property type="molecule type" value="Genomic_DNA"/>
</dbReference>
<accession>A0A8T4KUC8</accession>
<reference evidence="1" key="2">
    <citation type="submission" date="2021-05" db="EMBL/GenBank/DDBJ databases">
        <title>Protein family content uncovers lineage relationships and bacterial pathway maintenance mechanisms in DPANN archaea.</title>
        <authorList>
            <person name="Castelle C.J."/>
            <person name="Meheust R."/>
            <person name="Jaffe A.L."/>
            <person name="Seitz K."/>
            <person name="Gong X."/>
            <person name="Baker B.J."/>
            <person name="Banfield J.F."/>
        </authorList>
    </citation>
    <scope>NUCLEOTIDE SEQUENCE</scope>
    <source>
        <strain evidence="1">RIFCSPHIGHO2_01_FULL_AR10_44_11</strain>
    </source>
</reference>
<dbReference type="Proteomes" id="UP000677687">
    <property type="component" value="Unassembled WGS sequence"/>
</dbReference>
<reference evidence="1" key="1">
    <citation type="submission" date="2021-03" db="EMBL/GenBank/DDBJ databases">
        <authorList>
            <person name="Jaffe A."/>
        </authorList>
    </citation>
    <scope>NUCLEOTIDE SEQUENCE</scope>
    <source>
        <strain evidence="1">RIFCSPHIGHO2_01_FULL_AR10_44_11</strain>
    </source>
</reference>
<proteinExistence type="predicted"/>
<organism evidence="1 2">
    <name type="scientific">Candidatus Iainarchaeum sp</name>
    <dbReference type="NCBI Taxonomy" id="3101447"/>
    <lineage>
        <taxon>Archaea</taxon>
        <taxon>Candidatus Iainarchaeota</taxon>
        <taxon>Candidatus Iainarchaeia</taxon>
        <taxon>Candidatus Iainarchaeales</taxon>
        <taxon>Candidatus Iainarchaeaceae</taxon>
        <taxon>Candidatus Iainarchaeum</taxon>
    </lineage>
</organism>
<comment type="caution">
    <text evidence="1">The sequence shown here is derived from an EMBL/GenBank/DDBJ whole genome shotgun (WGS) entry which is preliminary data.</text>
</comment>
<name>A0A8T4KUC8_9ARCH</name>
<sequence>METLLYTVVGLAIMGTVLSFAIPKLEQNKERAIIAEQISTLKTLDALVLDLANAPAGNTRVYSVSIDKGALTIDGSKDTISFSIPEIGLKYSEEGVSVKDGRVSVLTSSVGKKKYKIDLSTSYDVSGINITTDRQDRIMEFTPAPTPYTLQIAREQSFHVDSTTGENVIKSYITFVEKKK</sequence>
<dbReference type="AlphaFoldDB" id="A0A8T4KUC8"/>
<evidence type="ECO:0000313" key="1">
    <source>
        <dbReference type="EMBL" id="MBS3057727.1"/>
    </source>
</evidence>
<evidence type="ECO:0000313" key="2">
    <source>
        <dbReference type="Proteomes" id="UP000677687"/>
    </source>
</evidence>